<organism evidence="2 3">
    <name type="scientific">Saccharothrix carnea</name>
    <dbReference type="NCBI Taxonomy" id="1280637"/>
    <lineage>
        <taxon>Bacteria</taxon>
        <taxon>Bacillati</taxon>
        <taxon>Actinomycetota</taxon>
        <taxon>Actinomycetes</taxon>
        <taxon>Pseudonocardiales</taxon>
        <taxon>Pseudonocardiaceae</taxon>
        <taxon>Saccharothrix</taxon>
    </lineage>
</organism>
<reference evidence="2 3" key="1">
    <citation type="submission" date="2018-03" db="EMBL/GenBank/DDBJ databases">
        <title>Genomic Encyclopedia of Type Strains, Phase III (KMG-III): the genomes of soil and plant-associated and newly described type strains.</title>
        <authorList>
            <person name="Whitman W."/>
        </authorList>
    </citation>
    <scope>NUCLEOTIDE SEQUENCE [LARGE SCALE GENOMIC DNA]</scope>
    <source>
        <strain evidence="2 3">CGMCC 4.7097</strain>
    </source>
</reference>
<dbReference type="PANTHER" id="PTHR10098">
    <property type="entry name" value="RAPSYN-RELATED"/>
    <property type="match status" value="1"/>
</dbReference>
<dbReference type="SUPFAM" id="SSF48452">
    <property type="entry name" value="TPR-like"/>
    <property type="match status" value="2"/>
</dbReference>
<dbReference type="OrthoDB" id="163530at2"/>
<dbReference type="AlphaFoldDB" id="A0A2P8I2E6"/>
<feature type="region of interest" description="Disordered" evidence="1">
    <location>
        <begin position="456"/>
        <end position="476"/>
    </location>
</feature>
<evidence type="ECO:0000313" key="3">
    <source>
        <dbReference type="Proteomes" id="UP000241118"/>
    </source>
</evidence>
<dbReference type="EMBL" id="PYAX01000012">
    <property type="protein sequence ID" value="PSL52633.1"/>
    <property type="molecule type" value="Genomic_DNA"/>
</dbReference>
<gene>
    <name evidence="2" type="ORF">B0I31_112102</name>
</gene>
<protein>
    <recommendedName>
        <fullName evidence="4">CHAT domain-containing protein</fullName>
    </recommendedName>
</protein>
<dbReference type="Gene3D" id="1.25.40.10">
    <property type="entry name" value="Tetratricopeptide repeat domain"/>
    <property type="match status" value="1"/>
</dbReference>
<dbReference type="PANTHER" id="PTHR10098:SF106">
    <property type="entry name" value="TETRATRICOPEPTIDE REPEAT PROTEIN 28-LIKE PROTEIN"/>
    <property type="match status" value="1"/>
</dbReference>
<dbReference type="InterPro" id="IPR011990">
    <property type="entry name" value="TPR-like_helical_dom_sf"/>
</dbReference>
<evidence type="ECO:0008006" key="4">
    <source>
        <dbReference type="Google" id="ProtNLM"/>
    </source>
</evidence>
<evidence type="ECO:0000313" key="2">
    <source>
        <dbReference type="EMBL" id="PSL52633.1"/>
    </source>
</evidence>
<sequence length="1103" mass="117260">MDLGAPHGIRFRFEAGLLRAVLLDVHRKPPVAAGEELTAEAGARDLLVDQTCDGHVRAVLRQRFDLPAPARWRLAVDAPATATAGGVSFALPDAVTLHVSGSAPCEIAEGGVCVQLPAGESELDVTVVSEPVFDVGDTVVVCRPDQVREAAVVVSCLPADRVTPVITLKPADSSSHRHDRLVAHLLDAVGVRRVVFLADPDDDSTGSAATLFGDLPEHVHLPCEDPVGLTGKAWELLRGGGEPERTLDVAPDADFVAALFTALRTGAALRVDEDAPPVPFAEHNPDDTDEAVLVERTGEADDLVAAGYAHHRGARLVITPAPDLTAVGSVVAEEQERVTAAAGAIGDAVKGIGFVEALWRYLSTGGHDPFAAVEEVVTAQVPAEAIAEVGDRGLTAFTTGLPYSFVHTADVNWARKPIGHVVADPALVVLTELHRVGVAREPGAFSLVVDSGSFRTPGGAENRTTAPETTASSGHHTHPIVLSEEEASPDVLRGLVVDLPVELVFFNCHDADDAIVLGGHALPDEDLPVTLPHRPIVFNNSCRSWTGLGREFVRAGARGYIGTLWTIPPNLAAGFARTVVRRLTAEETPAARAIVNTGTPGGIERSYLYVGTVNGRLDEWRDRSTTDAEAALTGCELLAAAARDRAGPLSPVLHREITALREVAEAGGVADTPSYADVLLAELELETDDERAADLVDRVDALLTGLDLPDDELEPLWATRFELTGDRAERRGEYGAALADFERCVGLGDACRDRAAVLLRMARLLMHEGRTDEAGQAARLAYDEHLAGQDRPGQLESIIVLDELGDADPETALRYAVEGHDLAEEVGDPARQAAFKLAECDRHRERGNLAAAIDAGSRAVELFRDLGDDRQELAALRRLGACHRDRGDLETAQHYAAVGLARAEQVGAAAEVASFHDDLGGVLTARGEHAKALGHYRHAVEKLVATGAWERGAELLPHLAVGAVRAGDPEALWTAALSGGLICEVAPREVWKSVLPLVVDSMKRAIETGPLELTERGMTDFASAVTAGRREDMPFQVGLLADVVVVLLAWLMDRADAHILAFARELDRTSGGVLDLVGYLSVPYAERARNPGTGRSRPTSGLR</sequence>
<dbReference type="Proteomes" id="UP000241118">
    <property type="component" value="Unassembled WGS sequence"/>
</dbReference>
<proteinExistence type="predicted"/>
<accession>A0A2P8I2E6</accession>
<comment type="caution">
    <text evidence="2">The sequence shown here is derived from an EMBL/GenBank/DDBJ whole genome shotgun (WGS) entry which is preliminary data.</text>
</comment>
<feature type="compositionally biased region" description="Polar residues" evidence="1">
    <location>
        <begin position="462"/>
        <end position="474"/>
    </location>
</feature>
<evidence type="ECO:0000256" key="1">
    <source>
        <dbReference type="SAM" id="MobiDB-lite"/>
    </source>
</evidence>
<name>A0A2P8I2E6_SACCR</name>
<dbReference type="RefSeq" id="WP_106618806.1">
    <property type="nucleotide sequence ID" value="NZ_PYAX01000012.1"/>
</dbReference>
<keyword evidence="3" id="KW-1185">Reference proteome</keyword>